<gene>
    <name evidence="18" type="ORF">SAMN04488038_11558</name>
</gene>
<evidence type="ECO:0000256" key="13">
    <source>
        <dbReference type="ARBA" id="ARBA00048670"/>
    </source>
</evidence>
<dbReference type="InterPro" id="IPR012000">
    <property type="entry name" value="Thiamin_PyroP_enz_cen_dom"/>
</dbReference>
<evidence type="ECO:0000256" key="14">
    <source>
        <dbReference type="RuleBase" id="RU003591"/>
    </source>
</evidence>
<dbReference type="Gene3D" id="3.40.50.970">
    <property type="match status" value="2"/>
</dbReference>
<dbReference type="GO" id="GO:0005948">
    <property type="term" value="C:acetolactate synthase complex"/>
    <property type="evidence" value="ECO:0007669"/>
    <property type="project" value="TreeGrafter"/>
</dbReference>
<evidence type="ECO:0000256" key="3">
    <source>
        <dbReference type="ARBA" id="ARBA00007812"/>
    </source>
</evidence>
<dbReference type="PROSITE" id="PS00187">
    <property type="entry name" value="TPP_ENZYMES"/>
    <property type="match status" value="1"/>
</dbReference>
<dbReference type="InterPro" id="IPR000399">
    <property type="entry name" value="TPP-bd_CS"/>
</dbReference>
<dbReference type="EMBL" id="FOFS01000015">
    <property type="protein sequence ID" value="SER07563.1"/>
    <property type="molecule type" value="Genomic_DNA"/>
</dbReference>
<dbReference type="CDD" id="cd07035">
    <property type="entry name" value="TPP_PYR_POX_like"/>
    <property type="match status" value="1"/>
</dbReference>
<dbReference type="OrthoDB" id="9785953at2"/>
<accession>A0A1H9L968</accession>
<evidence type="ECO:0000259" key="15">
    <source>
        <dbReference type="Pfam" id="PF00205"/>
    </source>
</evidence>
<dbReference type="Pfam" id="PF02776">
    <property type="entry name" value="TPP_enzyme_N"/>
    <property type="match status" value="1"/>
</dbReference>
<keyword evidence="5 14" id="KW-0028">Amino-acid biosynthesis</keyword>
<comment type="cofactor">
    <cofactor evidence="14">
        <name>thiamine diphosphate</name>
        <dbReference type="ChEBI" id="CHEBI:58937"/>
    </cofactor>
    <text evidence="14">Binds 1 thiamine pyrophosphate per subunit.</text>
</comment>
<evidence type="ECO:0000256" key="8">
    <source>
        <dbReference type="ARBA" id="ARBA00022723"/>
    </source>
</evidence>
<organism evidence="18 19">
    <name type="scientific">Solimonas aquatica</name>
    <dbReference type="NCBI Taxonomy" id="489703"/>
    <lineage>
        <taxon>Bacteria</taxon>
        <taxon>Pseudomonadati</taxon>
        <taxon>Pseudomonadota</taxon>
        <taxon>Gammaproteobacteria</taxon>
        <taxon>Nevskiales</taxon>
        <taxon>Nevskiaceae</taxon>
        <taxon>Solimonas</taxon>
    </lineage>
</organism>
<dbReference type="Proteomes" id="UP000199233">
    <property type="component" value="Unassembled WGS sequence"/>
</dbReference>
<dbReference type="Pfam" id="PF00205">
    <property type="entry name" value="TPP_enzyme_M"/>
    <property type="match status" value="1"/>
</dbReference>
<dbReference type="NCBIfam" id="TIGR00118">
    <property type="entry name" value="acolac_lg"/>
    <property type="match status" value="1"/>
</dbReference>
<evidence type="ECO:0000259" key="17">
    <source>
        <dbReference type="Pfam" id="PF02776"/>
    </source>
</evidence>
<dbReference type="InterPro" id="IPR029061">
    <property type="entry name" value="THDP-binding"/>
</dbReference>
<dbReference type="GO" id="GO:0050660">
    <property type="term" value="F:flavin adenine dinucleotide binding"/>
    <property type="evidence" value="ECO:0007669"/>
    <property type="project" value="InterPro"/>
</dbReference>
<dbReference type="GO" id="GO:0003984">
    <property type="term" value="F:acetolactate synthase activity"/>
    <property type="evidence" value="ECO:0007669"/>
    <property type="project" value="UniProtKB-EC"/>
</dbReference>
<evidence type="ECO:0000259" key="16">
    <source>
        <dbReference type="Pfam" id="PF02775"/>
    </source>
</evidence>
<dbReference type="AlphaFoldDB" id="A0A1H9L968"/>
<evidence type="ECO:0000256" key="11">
    <source>
        <dbReference type="ARBA" id="ARBA00023052"/>
    </source>
</evidence>
<dbReference type="EC" id="2.2.1.6" evidence="4 14"/>
<evidence type="ECO:0000256" key="12">
    <source>
        <dbReference type="ARBA" id="ARBA00023304"/>
    </source>
</evidence>
<keyword evidence="11 14" id="KW-0786">Thiamine pyrophosphate</keyword>
<keyword evidence="9" id="KW-0274">FAD</keyword>
<comment type="catalytic activity">
    <reaction evidence="13 14">
        <text>2 pyruvate + H(+) = (2S)-2-acetolactate + CO2</text>
        <dbReference type="Rhea" id="RHEA:25249"/>
        <dbReference type="ChEBI" id="CHEBI:15361"/>
        <dbReference type="ChEBI" id="CHEBI:15378"/>
        <dbReference type="ChEBI" id="CHEBI:16526"/>
        <dbReference type="ChEBI" id="CHEBI:58476"/>
        <dbReference type="EC" id="2.2.1.6"/>
    </reaction>
</comment>
<feature type="domain" description="Thiamine pyrophosphate enzyme central" evidence="15">
    <location>
        <begin position="190"/>
        <end position="325"/>
    </location>
</feature>
<dbReference type="SUPFAM" id="SSF52467">
    <property type="entry name" value="DHS-like NAD/FAD-binding domain"/>
    <property type="match status" value="1"/>
</dbReference>
<dbReference type="InterPro" id="IPR045229">
    <property type="entry name" value="TPP_enz"/>
</dbReference>
<protein>
    <recommendedName>
        <fullName evidence="4 14">Acetolactate synthase</fullName>
        <ecNumber evidence="4 14">2.2.1.6</ecNumber>
    </recommendedName>
</protein>
<name>A0A1H9L968_9GAMM</name>
<dbReference type="Gene3D" id="3.40.50.1220">
    <property type="entry name" value="TPP-binding domain"/>
    <property type="match status" value="1"/>
</dbReference>
<feature type="domain" description="Thiamine pyrophosphate enzyme TPP-binding" evidence="16">
    <location>
        <begin position="381"/>
        <end position="528"/>
    </location>
</feature>
<keyword evidence="19" id="KW-1185">Reference proteome</keyword>
<evidence type="ECO:0000313" key="18">
    <source>
        <dbReference type="EMBL" id="SER07563.1"/>
    </source>
</evidence>
<dbReference type="Pfam" id="PF02775">
    <property type="entry name" value="TPP_enzyme_C"/>
    <property type="match status" value="1"/>
</dbReference>
<keyword evidence="10 14" id="KW-0460">Magnesium</keyword>
<evidence type="ECO:0000313" key="19">
    <source>
        <dbReference type="Proteomes" id="UP000199233"/>
    </source>
</evidence>
<evidence type="ECO:0000256" key="1">
    <source>
        <dbReference type="ARBA" id="ARBA00004974"/>
    </source>
</evidence>
<dbReference type="GO" id="GO:0030976">
    <property type="term" value="F:thiamine pyrophosphate binding"/>
    <property type="evidence" value="ECO:0007669"/>
    <property type="project" value="UniProtKB-UniRule"/>
</dbReference>
<dbReference type="GO" id="GO:0009099">
    <property type="term" value="P:L-valine biosynthetic process"/>
    <property type="evidence" value="ECO:0007669"/>
    <property type="project" value="UniProtKB-UniPathway"/>
</dbReference>
<comment type="similarity">
    <text evidence="3 14">Belongs to the TPP enzyme family.</text>
</comment>
<dbReference type="FunFam" id="3.40.50.970:FF:000007">
    <property type="entry name" value="Acetolactate synthase"/>
    <property type="match status" value="1"/>
</dbReference>
<dbReference type="FunFam" id="3.40.50.970:FF:000016">
    <property type="entry name" value="Acetolactate synthase"/>
    <property type="match status" value="1"/>
</dbReference>
<dbReference type="InterPro" id="IPR012846">
    <property type="entry name" value="Acetolactate_synth_lsu"/>
</dbReference>
<dbReference type="FunFam" id="3.40.50.1220:FF:000008">
    <property type="entry name" value="Acetolactate synthase"/>
    <property type="match status" value="1"/>
</dbReference>
<dbReference type="CDD" id="cd02015">
    <property type="entry name" value="TPP_AHAS"/>
    <property type="match status" value="1"/>
</dbReference>
<dbReference type="InterPro" id="IPR039368">
    <property type="entry name" value="AHAS_TPP"/>
</dbReference>
<dbReference type="STRING" id="489703.SAMN04488038_11558"/>
<evidence type="ECO:0000256" key="10">
    <source>
        <dbReference type="ARBA" id="ARBA00022842"/>
    </source>
</evidence>
<dbReference type="UniPathway" id="UPA00047">
    <property type="reaction ID" value="UER00055"/>
</dbReference>
<evidence type="ECO:0000256" key="6">
    <source>
        <dbReference type="ARBA" id="ARBA00022630"/>
    </source>
</evidence>
<proteinExistence type="inferred from homology"/>
<evidence type="ECO:0000256" key="5">
    <source>
        <dbReference type="ARBA" id="ARBA00022605"/>
    </source>
</evidence>
<feature type="domain" description="Thiamine pyrophosphate enzyme N-terminal TPP-binding" evidence="17">
    <location>
        <begin position="4"/>
        <end position="114"/>
    </location>
</feature>
<evidence type="ECO:0000256" key="7">
    <source>
        <dbReference type="ARBA" id="ARBA00022679"/>
    </source>
</evidence>
<evidence type="ECO:0000256" key="4">
    <source>
        <dbReference type="ARBA" id="ARBA00013145"/>
    </source>
</evidence>
<dbReference type="SUPFAM" id="SSF52518">
    <property type="entry name" value="Thiamin diphosphate-binding fold (THDP-binding)"/>
    <property type="match status" value="2"/>
</dbReference>
<dbReference type="InterPro" id="IPR011766">
    <property type="entry name" value="TPP_enzyme_TPP-bd"/>
</dbReference>
<keyword evidence="7 14" id="KW-0808">Transferase</keyword>
<evidence type="ECO:0000256" key="2">
    <source>
        <dbReference type="ARBA" id="ARBA00005025"/>
    </source>
</evidence>
<dbReference type="RefSeq" id="WP_093289047.1">
    <property type="nucleotide sequence ID" value="NZ_FOFS01000015.1"/>
</dbReference>
<dbReference type="PANTHER" id="PTHR18968">
    <property type="entry name" value="THIAMINE PYROPHOSPHATE ENZYMES"/>
    <property type="match status" value="1"/>
</dbReference>
<dbReference type="InterPro" id="IPR012001">
    <property type="entry name" value="Thiamin_PyroP_enz_TPP-bd_dom"/>
</dbReference>
<comment type="pathway">
    <text evidence="1 14">Amino-acid biosynthesis; L-isoleucine biosynthesis; L-isoleucine from 2-oxobutanoate: step 1/4.</text>
</comment>
<keyword evidence="12 14" id="KW-0100">Branched-chain amino acid biosynthesis</keyword>
<dbReference type="InterPro" id="IPR029035">
    <property type="entry name" value="DHS-like_NAD/FAD-binding_dom"/>
</dbReference>
<dbReference type="UniPathway" id="UPA00049">
    <property type="reaction ID" value="UER00059"/>
</dbReference>
<dbReference type="GO" id="GO:0000287">
    <property type="term" value="F:magnesium ion binding"/>
    <property type="evidence" value="ECO:0007669"/>
    <property type="project" value="UniProtKB-UniRule"/>
</dbReference>
<comment type="pathway">
    <text evidence="2 14">Amino-acid biosynthesis; L-valine biosynthesis; L-valine from pyruvate: step 1/4.</text>
</comment>
<comment type="cofactor">
    <cofactor evidence="14">
        <name>Mg(2+)</name>
        <dbReference type="ChEBI" id="CHEBI:18420"/>
    </cofactor>
    <text evidence="14">Binds 1 Mg(2+) ion per subunit.</text>
</comment>
<keyword evidence="6" id="KW-0285">Flavoprotein</keyword>
<keyword evidence="8 14" id="KW-0479">Metal-binding</keyword>
<dbReference type="PANTHER" id="PTHR18968:SF170">
    <property type="entry name" value="ACETOLACTATE SYNTHASE ISOZYME 1 LARGE SUBUNIT"/>
    <property type="match status" value="1"/>
</dbReference>
<sequence>MDINGAELIIRFLEKHKPGPVAGIPGGTVLPLYRALADSTLTHVLARHEQGAGFIAQGVARVSGRAGVCIATSGPGITNTLTALADAKADSVPLLCLAGQVPRSLIGTDAFQEVRTGHLVDSISKAHFSVRHAEDLIELLPEALRIAESGRPGPVVLELPKDVQSQRLHVKTLPDYVGAQRAAAPDAEAIAQAAQLIAQAQKPVLYIGGGVVQARAQALVQQLAERADLAVTSTLMALGTLAQAHPLNLGMLGMHGARFTNLALDECDLLIAIGCRFDDRATGRLDRFAAKARVIHIDADRRELGKLRQPQLAIEADAYHALEALCAAVPPQTRSPWRARLAELRRDHGLSTPGADNPRRPYGLIRAVAALADPAAAISTDVGQHQMWVAQTYPFQREGRWLTSGGLGTMGFGLPAAIGAALLQPRAGAICFTGDGSLMMNVQELATLAETQANVKIVLMDNQALGMVRQQQTLSYDARYVGSLYRHPPSLAHIAEAFGVPAVDLACSREPLRLLRDAFAQPGPMLIRAPIAAEEMVLPVVMPGAANVEAVG</sequence>
<evidence type="ECO:0000256" key="9">
    <source>
        <dbReference type="ARBA" id="ARBA00022827"/>
    </source>
</evidence>
<reference evidence="18 19" key="1">
    <citation type="submission" date="2016-10" db="EMBL/GenBank/DDBJ databases">
        <authorList>
            <person name="de Groot N.N."/>
        </authorList>
    </citation>
    <scope>NUCLEOTIDE SEQUENCE [LARGE SCALE GENOMIC DNA]</scope>
    <source>
        <strain evidence="18 19">DSM 25927</strain>
    </source>
</reference>
<dbReference type="GO" id="GO:0009097">
    <property type="term" value="P:isoleucine biosynthetic process"/>
    <property type="evidence" value="ECO:0007669"/>
    <property type="project" value="UniProtKB-UniPathway"/>
</dbReference>